<dbReference type="GO" id="GO:0140359">
    <property type="term" value="F:ABC-type transporter activity"/>
    <property type="evidence" value="ECO:0007669"/>
    <property type="project" value="InterPro"/>
</dbReference>
<dbReference type="PANTHER" id="PTHR37305:SF1">
    <property type="entry name" value="MEMBRANE PROTEIN"/>
    <property type="match status" value="1"/>
</dbReference>
<feature type="transmembrane region" description="Helical" evidence="1">
    <location>
        <begin position="107"/>
        <end position="131"/>
    </location>
</feature>
<comment type="caution">
    <text evidence="2">The sequence shown here is derived from an EMBL/GenBank/DDBJ whole genome shotgun (WGS) entry which is preliminary data.</text>
</comment>
<dbReference type="EMBL" id="SCWA01000016">
    <property type="protein sequence ID" value="TDL95255.1"/>
    <property type="molecule type" value="Genomic_DNA"/>
</dbReference>
<feature type="transmembrane region" description="Helical" evidence="1">
    <location>
        <begin position="21"/>
        <end position="40"/>
    </location>
</feature>
<dbReference type="Pfam" id="PF12679">
    <property type="entry name" value="ABC2_membrane_2"/>
    <property type="match status" value="1"/>
</dbReference>
<sequence length="313" mass="35675">MNKMWDLITNELKKIFASRTIWLIFLVMLAAVIGVAMLTASSDVIDTETTYKSDWQQQLQQQNKELASNKKLNPAHVKQTIEKNNYYLEHNIKPHHYQAGDFVIDNVFLTALVSLFTIVIAGGIVANEFTYGTIKQLLIRPVTRTTILASKYIAVILFSVLTMTVLFILTYVVGALFFGVSGLNPELVFERPDHFVHRHFLQEGLLVYGLKLVHILTLGTFGFMISSLLRSSSLAIGLSMFIMFLGSTASVFIAQYDWSKYLLFTNSDLSRYYHFIGPYRDDMTIQFSAGVTLIYLLVFLIVAWYSFVKRDIN</sequence>
<dbReference type="Proteomes" id="UP000295310">
    <property type="component" value="Unassembled WGS sequence"/>
</dbReference>
<dbReference type="OrthoDB" id="8613028at2"/>
<name>A0A4R6BBQ5_9STAP</name>
<keyword evidence="3" id="KW-1185">Reference proteome</keyword>
<feature type="transmembrane region" description="Helical" evidence="1">
    <location>
        <begin position="285"/>
        <end position="307"/>
    </location>
</feature>
<reference evidence="2 3" key="1">
    <citation type="submission" date="2019-01" db="EMBL/GenBank/DDBJ databases">
        <title>Draft genome sequences of the type strains of six Macrococcus species.</title>
        <authorList>
            <person name="Mazhar S."/>
            <person name="Altermann E."/>
            <person name="Hill C."/>
            <person name="Mcauliffe O."/>
        </authorList>
    </citation>
    <scope>NUCLEOTIDE SEQUENCE [LARGE SCALE GENOMIC DNA]</scope>
    <source>
        <strain evidence="2 3">CCM4811</strain>
    </source>
</reference>
<protein>
    <submittedName>
        <fullName evidence="2">ABC transporter permease</fullName>
    </submittedName>
</protein>
<gene>
    <name evidence="2" type="ORF">ERX27_08865</name>
</gene>
<feature type="transmembrane region" description="Helical" evidence="1">
    <location>
        <begin position="152"/>
        <end position="178"/>
    </location>
</feature>
<keyword evidence="1" id="KW-0812">Transmembrane</keyword>
<evidence type="ECO:0000313" key="3">
    <source>
        <dbReference type="Proteomes" id="UP000295310"/>
    </source>
</evidence>
<evidence type="ECO:0000313" key="2">
    <source>
        <dbReference type="EMBL" id="TDL95255.1"/>
    </source>
</evidence>
<keyword evidence="1" id="KW-1133">Transmembrane helix</keyword>
<feature type="transmembrane region" description="Helical" evidence="1">
    <location>
        <begin position="205"/>
        <end position="229"/>
    </location>
</feature>
<dbReference type="PANTHER" id="PTHR37305">
    <property type="entry name" value="INTEGRAL MEMBRANE PROTEIN-RELATED"/>
    <property type="match status" value="1"/>
</dbReference>
<dbReference type="RefSeq" id="WP_133432485.1">
    <property type="nucleotide sequence ID" value="NZ_SCWA01000016.1"/>
</dbReference>
<accession>A0A4R6BBQ5</accession>
<organism evidence="2 3">
    <name type="scientific">Macrococcus brunensis</name>
    <dbReference type="NCBI Taxonomy" id="198483"/>
    <lineage>
        <taxon>Bacteria</taxon>
        <taxon>Bacillati</taxon>
        <taxon>Bacillota</taxon>
        <taxon>Bacilli</taxon>
        <taxon>Bacillales</taxon>
        <taxon>Staphylococcaceae</taxon>
        <taxon>Macrococcus</taxon>
    </lineage>
</organism>
<evidence type="ECO:0000256" key="1">
    <source>
        <dbReference type="SAM" id="Phobius"/>
    </source>
</evidence>
<feature type="transmembrane region" description="Helical" evidence="1">
    <location>
        <begin position="236"/>
        <end position="256"/>
    </location>
</feature>
<dbReference type="GO" id="GO:0005886">
    <property type="term" value="C:plasma membrane"/>
    <property type="evidence" value="ECO:0007669"/>
    <property type="project" value="UniProtKB-SubCell"/>
</dbReference>
<dbReference type="AlphaFoldDB" id="A0A4R6BBQ5"/>
<proteinExistence type="predicted"/>
<keyword evidence="1" id="KW-0472">Membrane</keyword>